<dbReference type="SMR" id="A0A3M7QMZ8"/>
<keyword evidence="4" id="KW-0346">Stress response</keyword>
<dbReference type="InterPro" id="IPR013126">
    <property type="entry name" value="Hsp_70_fam"/>
</dbReference>
<dbReference type="InterPro" id="IPR029047">
    <property type="entry name" value="HSP70_peptide-bd_sf"/>
</dbReference>
<dbReference type="GO" id="GO:0140662">
    <property type="term" value="F:ATP-dependent protein folding chaperone"/>
    <property type="evidence" value="ECO:0007669"/>
    <property type="project" value="InterPro"/>
</dbReference>
<accession>A0A3M7QMZ8</accession>
<keyword evidence="2" id="KW-0547">Nucleotide-binding</keyword>
<keyword evidence="5" id="KW-1185">Reference proteome</keyword>
<dbReference type="AlphaFoldDB" id="A0A3M7QMZ8"/>
<dbReference type="EC" id="3.6.1.3" evidence="4"/>
<dbReference type="EC" id="3.6.1.15" evidence="4"/>
<keyword evidence="3" id="KW-0067">ATP-binding</keyword>
<dbReference type="GO" id="GO:0017111">
    <property type="term" value="F:ribonucleoside triphosphate phosphatase activity"/>
    <property type="evidence" value="ECO:0007669"/>
    <property type="project" value="UniProtKB-EC"/>
</dbReference>
<dbReference type="OrthoDB" id="2401965at2759"/>
<evidence type="ECO:0000256" key="3">
    <source>
        <dbReference type="ARBA" id="ARBA00022840"/>
    </source>
</evidence>
<comment type="similarity">
    <text evidence="1">Belongs to the heat shock protein 70 family.</text>
</comment>
<reference evidence="4 5" key="1">
    <citation type="journal article" date="2018" name="Sci. Rep.">
        <title>Genomic signatures of local adaptation to the degree of environmental predictability in rotifers.</title>
        <authorList>
            <person name="Franch-Gras L."/>
            <person name="Hahn C."/>
            <person name="Garcia-Roger E.M."/>
            <person name="Carmona M.J."/>
            <person name="Serra M."/>
            <person name="Gomez A."/>
        </authorList>
    </citation>
    <scope>NUCLEOTIDE SEQUENCE [LARGE SCALE GENOMIC DNA]</scope>
    <source>
        <strain evidence="4">HYR1</strain>
    </source>
</reference>
<protein>
    <submittedName>
        <fullName evidence="4">Heat shock</fullName>
        <ecNumber evidence="4">3.6.1.15</ecNumber>
        <ecNumber evidence="4">3.6.1.3</ecNumber>
    </submittedName>
</protein>
<gene>
    <name evidence="4" type="ORF">BpHYR1_028078</name>
</gene>
<dbReference type="Proteomes" id="UP000276133">
    <property type="component" value="Unassembled WGS sequence"/>
</dbReference>
<proteinExistence type="inferred from homology"/>
<sequence length="114" mass="13053">MAKDNHSLEKFEVPGITPVLHGVSEIEVISDIDPNIQKLNMSANDASANKSNKITNTNDKVKLSKQDDERMVNEADRDKVAVENSLEFNADEKKKFLDRCEKTLEWLKKFNYIK</sequence>
<dbReference type="PANTHER" id="PTHR19375">
    <property type="entry name" value="HEAT SHOCK PROTEIN 70KDA"/>
    <property type="match status" value="1"/>
</dbReference>
<evidence type="ECO:0000256" key="1">
    <source>
        <dbReference type="ARBA" id="ARBA00007381"/>
    </source>
</evidence>
<organism evidence="4 5">
    <name type="scientific">Brachionus plicatilis</name>
    <name type="common">Marine rotifer</name>
    <name type="synonym">Brachionus muelleri</name>
    <dbReference type="NCBI Taxonomy" id="10195"/>
    <lineage>
        <taxon>Eukaryota</taxon>
        <taxon>Metazoa</taxon>
        <taxon>Spiralia</taxon>
        <taxon>Gnathifera</taxon>
        <taxon>Rotifera</taxon>
        <taxon>Eurotatoria</taxon>
        <taxon>Monogononta</taxon>
        <taxon>Pseudotrocha</taxon>
        <taxon>Ploima</taxon>
        <taxon>Brachionidae</taxon>
        <taxon>Brachionus</taxon>
    </lineage>
</organism>
<dbReference type="STRING" id="10195.A0A3M7QMZ8"/>
<dbReference type="GO" id="GO:0005524">
    <property type="term" value="F:ATP binding"/>
    <property type="evidence" value="ECO:0007669"/>
    <property type="project" value="UniProtKB-KW"/>
</dbReference>
<name>A0A3M7QMZ8_BRAPC</name>
<comment type="caution">
    <text evidence="4">The sequence shown here is derived from an EMBL/GenBank/DDBJ whole genome shotgun (WGS) entry which is preliminary data.</text>
</comment>
<evidence type="ECO:0000313" key="5">
    <source>
        <dbReference type="Proteomes" id="UP000276133"/>
    </source>
</evidence>
<dbReference type="Pfam" id="PF00012">
    <property type="entry name" value="HSP70"/>
    <property type="match status" value="1"/>
</dbReference>
<dbReference type="SUPFAM" id="SSF100920">
    <property type="entry name" value="Heat shock protein 70kD (HSP70), peptide-binding domain"/>
    <property type="match status" value="1"/>
</dbReference>
<evidence type="ECO:0000313" key="4">
    <source>
        <dbReference type="EMBL" id="RNA12660.1"/>
    </source>
</evidence>
<evidence type="ECO:0000256" key="2">
    <source>
        <dbReference type="ARBA" id="ARBA00022741"/>
    </source>
</evidence>
<dbReference type="Gene3D" id="2.60.34.10">
    <property type="entry name" value="Substrate Binding Domain Of DNAk, Chain A, domain 1"/>
    <property type="match status" value="1"/>
</dbReference>
<keyword evidence="4" id="KW-0378">Hydrolase</keyword>
<dbReference type="EMBL" id="REGN01005642">
    <property type="protein sequence ID" value="RNA12660.1"/>
    <property type="molecule type" value="Genomic_DNA"/>
</dbReference>